<evidence type="ECO:0000313" key="2">
    <source>
        <dbReference type="EMBL" id="GIH71419.1"/>
    </source>
</evidence>
<dbReference type="EMBL" id="BOOG01000035">
    <property type="protein sequence ID" value="GIH71419.1"/>
    <property type="molecule type" value="Genomic_DNA"/>
</dbReference>
<keyword evidence="3" id="KW-1185">Reference proteome</keyword>
<dbReference type="AlphaFoldDB" id="A0A8J3VZQ5"/>
<reference evidence="2" key="1">
    <citation type="submission" date="2021-01" db="EMBL/GenBank/DDBJ databases">
        <title>Whole genome shotgun sequence of Sphaerimonospora thailandensis NBRC 107569.</title>
        <authorList>
            <person name="Komaki H."/>
            <person name="Tamura T."/>
        </authorList>
    </citation>
    <scope>NUCLEOTIDE SEQUENCE</scope>
    <source>
        <strain evidence="2">NBRC 107569</strain>
    </source>
</reference>
<accession>A0A8J3VZQ5</accession>
<organism evidence="2 3">
    <name type="scientific">Sphaerimonospora thailandensis</name>
    <dbReference type="NCBI Taxonomy" id="795644"/>
    <lineage>
        <taxon>Bacteria</taxon>
        <taxon>Bacillati</taxon>
        <taxon>Actinomycetota</taxon>
        <taxon>Actinomycetes</taxon>
        <taxon>Streptosporangiales</taxon>
        <taxon>Streptosporangiaceae</taxon>
        <taxon>Sphaerimonospora</taxon>
    </lineage>
</organism>
<feature type="transmembrane region" description="Helical" evidence="1">
    <location>
        <begin position="20"/>
        <end position="41"/>
    </location>
</feature>
<comment type="caution">
    <text evidence="2">The sequence shown here is derived from an EMBL/GenBank/DDBJ whole genome shotgun (WGS) entry which is preliminary data.</text>
</comment>
<dbReference type="Proteomes" id="UP000610966">
    <property type="component" value="Unassembled WGS sequence"/>
</dbReference>
<evidence type="ECO:0000256" key="1">
    <source>
        <dbReference type="SAM" id="Phobius"/>
    </source>
</evidence>
<keyword evidence="1" id="KW-0472">Membrane</keyword>
<keyword evidence="1" id="KW-0812">Transmembrane</keyword>
<sequence length="50" mass="5523">MDMYGLIWRRLPGGTAARVVVSLLLIGAVAALLWYVVFPWLTPLLPLDAI</sequence>
<gene>
    <name evidence="2" type="ORF">Mth01_36720</name>
</gene>
<name>A0A8J3VZQ5_9ACTN</name>
<proteinExistence type="predicted"/>
<keyword evidence="1" id="KW-1133">Transmembrane helix</keyword>
<evidence type="ECO:0000313" key="3">
    <source>
        <dbReference type="Proteomes" id="UP000610966"/>
    </source>
</evidence>
<protein>
    <submittedName>
        <fullName evidence="2">Uncharacterized protein</fullName>
    </submittedName>
</protein>